<evidence type="ECO:0000256" key="3">
    <source>
        <dbReference type="ARBA" id="ARBA00023163"/>
    </source>
</evidence>
<dbReference type="InterPro" id="IPR050679">
    <property type="entry name" value="Bact_HTH_transcr_reg"/>
</dbReference>
<evidence type="ECO:0000256" key="2">
    <source>
        <dbReference type="ARBA" id="ARBA00023125"/>
    </source>
</evidence>
<dbReference type="PANTHER" id="PTHR44846:SF1">
    <property type="entry name" value="MANNOSYL-D-GLYCERATE TRANSPORT_METABOLISM SYSTEM REPRESSOR MNGR-RELATED"/>
    <property type="match status" value="1"/>
</dbReference>
<dbReference type="InterPro" id="IPR000524">
    <property type="entry name" value="Tscrpt_reg_HTH_GntR"/>
</dbReference>
<dbReference type="GO" id="GO:0045892">
    <property type="term" value="P:negative regulation of DNA-templated transcription"/>
    <property type="evidence" value="ECO:0007669"/>
    <property type="project" value="TreeGrafter"/>
</dbReference>
<evidence type="ECO:0000259" key="4">
    <source>
        <dbReference type="PROSITE" id="PS50949"/>
    </source>
</evidence>
<dbReference type="GO" id="GO:0003700">
    <property type="term" value="F:DNA-binding transcription factor activity"/>
    <property type="evidence" value="ECO:0007669"/>
    <property type="project" value="InterPro"/>
</dbReference>
<dbReference type="SMART" id="SM00345">
    <property type="entry name" value="HTH_GNTR"/>
    <property type="match status" value="1"/>
</dbReference>
<dbReference type="SUPFAM" id="SSF46785">
    <property type="entry name" value="Winged helix' DNA-binding domain"/>
    <property type="match status" value="1"/>
</dbReference>
<dbReference type="Gene3D" id="1.10.10.10">
    <property type="entry name" value="Winged helix-like DNA-binding domain superfamily/Winged helix DNA-binding domain"/>
    <property type="match status" value="1"/>
</dbReference>
<organism evidence="5 6">
    <name type="scientific">Virgisporangium aliadipatigenens</name>
    <dbReference type="NCBI Taxonomy" id="741659"/>
    <lineage>
        <taxon>Bacteria</taxon>
        <taxon>Bacillati</taxon>
        <taxon>Actinomycetota</taxon>
        <taxon>Actinomycetes</taxon>
        <taxon>Micromonosporales</taxon>
        <taxon>Micromonosporaceae</taxon>
        <taxon>Virgisporangium</taxon>
    </lineage>
</organism>
<dbReference type="CDD" id="cd07377">
    <property type="entry name" value="WHTH_GntR"/>
    <property type="match status" value="1"/>
</dbReference>
<reference evidence="5" key="1">
    <citation type="submission" date="2021-01" db="EMBL/GenBank/DDBJ databases">
        <title>Whole genome shotgun sequence of Virgisporangium aliadipatigenens NBRC 105644.</title>
        <authorList>
            <person name="Komaki H."/>
            <person name="Tamura T."/>
        </authorList>
    </citation>
    <scope>NUCLEOTIDE SEQUENCE</scope>
    <source>
        <strain evidence="5">NBRC 105644</strain>
    </source>
</reference>
<comment type="caution">
    <text evidence="5">The sequence shown here is derived from an EMBL/GenBank/DDBJ whole genome shotgun (WGS) entry which is preliminary data.</text>
</comment>
<dbReference type="GO" id="GO:0003677">
    <property type="term" value="F:DNA binding"/>
    <property type="evidence" value="ECO:0007669"/>
    <property type="project" value="UniProtKB-KW"/>
</dbReference>
<name>A0A8J3YU37_9ACTN</name>
<dbReference type="EMBL" id="BOPF01000030">
    <property type="protein sequence ID" value="GIJ49778.1"/>
    <property type="molecule type" value="Genomic_DNA"/>
</dbReference>
<keyword evidence="3" id="KW-0804">Transcription</keyword>
<dbReference type="Pfam" id="PF00392">
    <property type="entry name" value="GntR"/>
    <property type="match status" value="1"/>
</dbReference>
<keyword evidence="6" id="KW-1185">Reference proteome</keyword>
<keyword evidence="1" id="KW-0805">Transcription regulation</keyword>
<proteinExistence type="predicted"/>
<feature type="domain" description="HTH gntR-type" evidence="4">
    <location>
        <begin position="11"/>
        <end position="79"/>
    </location>
</feature>
<dbReference type="AlphaFoldDB" id="A0A8J3YU37"/>
<evidence type="ECO:0000313" key="6">
    <source>
        <dbReference type="Proteomes" id="UP000619260"/>
    </source>
</evidence>
<dbReference type="InterPro" id="IPR036390">
    <property type="entry name" value="WH_DNA-bd_sf"/>
</dbReference>
<dbReference type="PANTHER" id="PTHR44846">
    <property type="entry name" value="MANNOSYL-D-GLYCERATE TRANSPORT/METABOLISM SYSTEM REPRESSOR MNGR-RELATED"/>
    <property type="match status" value="1"/>
</dbReference>
<accession>A0A8J3YU37</accession>
<evidence type="ECO:0000313" key="5">
    <source>
        <dbReference type="EMBL" id="GIJ49778.1"/>
    </source>
</evidence>
<dbReference type="InterPro" id="IPR036388">
    <property type="entry name" value="WH-like_DNA-bd_sf"/>
</dbReference>
<gene>
    <name evidence="5" type="ORF">Val02_66640</name>
</gene>
<protein>
    <recommendedName>
        <fullName evidence="4">HTH gntR-type domain-containing protein</fullName>
    </recommendedName>
</protein>
<dbReference type="PROSITE" id="PS50949">
    <property type="entry name" value="HTH_GNTR"/>
    <property type="match status" value="1"/>
</dbReference>
<evidence type="ECO:0000256" key="1">
    <source>
        <dbReference type="ARBA" id="ARBA00023015"/>
    </source>
</evidence>
<keyword evidence="2" id="KW-0238">DNA-binding</keyword>
<dbReference type="Proteomes" id="UP000619260">
    <property type="component" value="Unassembled WGS sequence"/>
</dbReference>
<sequence length="80" mass="8845">MPMAVDWRSGAPGYRQVIDDIVDQIKAGKLRPGDKLPSTRELTAHYGVSETVIRMAMVELKARQFLIGQKGKGVYVATLD</sequence>